<dbReference type="Gene3D" id="3.40.720.10">
    <property type="entry name" value="Alkaline Phosphatase, subunit A"/>
    <property type="match status" value="1"/>
</dbReference>
<accession>A0AAV2WK26</accession>
<dbReference type="InterPro" id="IPR002591">
    <property type="entry name" value="Phosphodiest/P_Trfase"/>
</dbReference>
<proteinExistence type="predicted"/>
<gene>
    <name evidence="1" type="ORF">BN1047_02380</name>
</gene>
<dbReference type="SUPFAM" id="SSF53649">
    <property type="entry name" value="Alkaline phosphatase-like"/>
    <property type="match status" value="1"/>
</dbReference>
<name>A0AAV2WK26_MYCNE</name>
<evidence type="ECO:0000313" key="2">
    <source>
        <dbReference type="Proteomes" id="UP000028864"/>
    </source>
</evidence>
<dbReference type="RefSeq" id="WP_030135336.1">
    <property type="nucleotide sequence ID" value="NZ_CP074376.1"/>
</dbReference>
<reference evidence="1" key="2">
    <citation type="submission" date="2015-09" db="EMBL/GenBank/DDBJ databases">
        <title>Draft genome sequence of Mycobacterium neoaurum DSM 44074.</title>
        <authorList>
            <person name="Croce O."/>
            <person name="Robert C."/>
            <person name="Raoult D."/>
            <person name="Drancourt M."/>
        </authorList>
    </citation>
    <scope>NUCLEOTIDE SEQUENCE</scope>
    <source>
        <strain evidence="1">DSM 44074</strain>
    </source>
</reference>
<dbReference type="InterPro" id="IPR017850">
    <property type="entry name" value="Alkaline_phosphatase_core_sf"/>
</dbReference>
<dbReference type="Pfam" id="PF01663">
    <property type="entry name" value="Phosphodiest"/>
    <property type="match status" value="1"/>
</dbReference>
<dbReference type="EMBL" id="LK021338">
    <property type="protein sequence ID" value="CDQ44500.1"/>
    <property type="molecule type" value="Genomic_DNA"/>
</dbReference>
<dbReference type="Proteomes" id="UP000028864">
    <property type="component" value="Unassembled WGS sequence"/>
</dbReference>
<organism evidence="1 2">
    <name type="scientific">Mycolicibacterium neoaurum</name>
    <name type="common">Mycobacterium neoaurum</name>
    <dbReference type="NCBI Taxonomy" id="1795"/>
    <lineage>
        <taxon>Bacteria</taxon>
        <taxon>Bacillati</taxon>
        <taxon>Actinomycetota</taxon>
        <taxon>Actinomycetes</taxon>
        <taxon>Mycobacteriales</taxon>
        <taxon>Mycobacteriaceae</taxon>
        <taxon>Mycolicibacterium</taxon>
    </lineage>
</organism>
<evidence type="ECO:0000313" key="1">
    <source>
        <dbReference type="EMBL" id="CDQ44500.1"/>
    </source>
</evidence>
<sequence>MFVSPRYGTGALADLLPSVLGVLGVAGESDRIGLDLGEVRRVAVLLVDGMGSELVAARRDLAPLLADRPDRSLTAGFPSTTVASLASLGTGLPSGEHGLVGYLLSVPGHDRLMNPLKWGLMGQGPKVDLLRELIPEQFQPARTVFERAAADGVVVTQVAPTYQAGSGLTRAALRGGDFRPTFSSGDLVDGVLTALSTADRTLVYAYHGDLDMTGHVRGPQSESWALELHQIDLTIRLIAERLPAGSALIVTADHGMVQIADPVDFDTTAVLQTGVRTLGGEPRARHVYTEPGAADEVAATWRETLSPDFTVLTRAEVTAAGWFGPNVREGVAPRIGDVVVVSDTDRAVIRSGAEPMQSNLLGHHGSLTPAEMLVPLYTFAAAGN</sequence>
<reference evidence="1" key="1">
    <citation type="submission" date="2014-05" db="EMBL/GenBank/DDBJ databases">
        <authorList>
            <person name="Urmite Genomes"/>
        </authorList>
    </citation>
    <scope>NUCLEOTIDE SEQUENCE</scope>
    <source>
        <strain evidence="1">DSM 44074</strain>
    </source>
</reference>
<dbReference type="AlphaFoldDB" id="A0AAV2WK26"/>
<protein>
    <submittedName>
        <fullName evidence="1">Phosphodiesterase</fullName>
    </submittedName>
</protein>